<protein>
    <submittedName>
        <fullName evidence="1">Uncharacterized protein</fullName>
    </submittedName>
</protein>
<dbReference type="Proteomes" id="UP000092993">
    <property type="component" value="Unassembled WGS sequence"/>
</dbReference>
<dbReference type="InterPro" id="IPR036412">
    <property type="entry name" value="HAD-like_sf"/>
</dbReference>
<evidence type="ECO:0000313" key="2">
    <source>
        <dbReference type="Proteomes" id="UP000092993"/>
    </source>
</evidence>
<organism evidence="1 2">
    <name type="scientific">Grifola frondosa</name>
    <name type="common">Maitake</name>
    <name type="synonym">Polyporus frondosus</name>
    <dbReference type="NCBI Taxonomy" id="5627"/>
    <lineage>
        <taxon>Eukaryota</taxon>
        <taxon>Fungi</taxon>
        <taxon>Dikarya</taxon>
        <taxon>Basidiomycota</taxon>
        <taxon>Agaricomycotina</taxon>
        <taxon>Agaricomycetes</taxon>
        <taxon>Polyporales</taxon>
        <taxon>Grifolaceae</taxon>
        <taxon>Grifola</taxon>
    </lineage>
</organism>
<sequence length="492" mass="54991">MSRPFVVARFLANQSARWTSWYGVQASEHFLPTRPFLALPVVLKDFALFHNPSSEDRPFLFVVSPCKPTGVFRGTCLPLALPSEVEGIDLVVEPPLPLSFGRPLYLHTAPFLQDNKFDLRAAVILLMFSTGLMKIVFANSPGVSSGEEPVEAGWDSWSGYSDRENLHDPTTFAFQRVPFAELTLPLEHPTIYTELRLYRQLANDFSWVGVTPTIAWVKHITENANKQKFFDVPVVRKESLALFELPRLSGGLIETARTLHSMRIPYDGDPPPKTDVVDDEFAWDDEPTPTFGSPPKVQPAIALGDMKIIVFDLYGTIFDRERVIRDVLESLATPKVHRLTSDDLYKLYITYESHRSREQSSTTGLIRGALNDVADHLDLSINNEAMATALKQILQAPLYADVLSAVEALHNHGVRLFDCSHYILPGIQADQVLLVTTARYRVLEPATAAHIPTALLHRRSCMEASVEWDDGQTAAINVDDLKSLCETVVLAQ</sequence>
<dbReference type="EMBL" id="LUGG01000047">
    <property type="protein sequence ID" value="OBZ65314.1"/>
    <property type="molecule type" value="Genomic_DNA"/>
</dbReference>
<evidence type="ECO:0000313" key="1">
    <source>
        <dbReference type="EMBL" id="OBZ65314.1"/>
    </source>
</evidence>
<dbReference type="Gene3D" id="3.40.50.1000">
    <property type="entry name" value="HAD superfamily/HAD-like"/>
    <property type="match status" value="1"/>
</dbReference>
<name>A0A1C7LRB1_GRIFR</name>
<dbReference type="SUPFAM" id="SSF56784">
    <property type="entry name" value="HAD-like"/>
    <property type="match status" value="1"/>
</dbReference>
<keyword evidence="2" id="KW-1185">Reference proteome</keyword>
<dbReference type="OMA" id="HITENAN"/>
<dbReference type="InterPro" id="IPR023214">
    <property type="entry name" value="HAD_sf"/>
</dbReference>
<dbReference type="OrthoDB" id="2689908at2759"/>
<proteinExistence type="predicted"/>
<accession>A0A1C7LRB1</accession>
<reference evidence="1 2" key="1">
    <citation type="submission" date="2016-03" db="EMBL/GenBank/DDBJ databases">
        <title>Whole genome sequencing of Grifola frondosa 9006-11.</title>
        <authorList>
            <person name="Min B."/>
            <person name="Park H."/>
            <person name="Kim J.-G."/>
            <person name="Cho H."/>
            <person name="Oh Y.-L."/>
            <person name="Kong W.-S."/>
            <person name="Choi I.-G."/>
        </authorList>
    </citation>
    <scope>NUCLEOTIDE SEQUENCE [LARGE SCALE GENOMIC DNA]</scope>
    <source>
        <strain evidence="1 2">9006-11</strain>
    </source>
</reference>
<comment type="caution">
    <text evidence="1">The sequence shown here is derived from an EMBL/GenBank/DDBJ whole genome shotgun (WGS) entry which is preliminary data.</text>
</comment>
<dbReference type="Gene3D" id="1.10.150.750">
    <property type="match status" value="1"/>
</dbReference>
<dbReference type="AlphaFoldDB" id="A0A1C7LRB1"/>
<gene>
    <name evidence="1" type="ORF">A0H81_14784</name>
</gene>